<feature type="domain" description="Aminoglycoside phosphotransferase" evidence="2">
    <location>
        <begin position="51"/>
        <end position="113"/>
    </location>
</feature>
<organism evidence="3 4">
    <name type="scientific">Iamia majanohamensis</name>
    <dbReference type="NCBI Taxonomy" id="467976"/>
    <lineage>
        <taxon>Bacteria</taxon>
        <taxon>Bacillati</taxon>
        <taxon>Actinomycetota</taxon>
        <taxon>Acidimicrobiia</taxon>
        <taxon>Acidimicrobiales</taxon>
        <taxon>Iamiaceae</taxon>
        <taxon>Iamia</taxon>
    </lineage>
</organism>
<gene>
    <name evidence="3" type="ORF">PO878_07005</name>
</gene>
<evidence type="ECO:0000259" key="2">
    <source>
        <dbReference type="Pfam" id="PF01636"/>
    </source>
</evidence>
<sequence>MERVEGPTMLDDLGSHPWRVDRHARTLARLHRELHAIAAPEGLAAHPWPGDVVLHLDLHPANVILAPAGPVVIDWTNARRGGAGADLAEVWMIVAALGRDADPSGLADRLREAVVGRVEGRIRARLLAGFLDGDARDQAREALPTSAEVRLRDPHVSPAEAEAIRALVRQETGERLSPVGEVSGRRASSSGPGRRDGRPGRRSRCPCRRR</sequence>
<evidence type="ECO:0000256" key="1">
    <source>
        <dbReference type="SAM" id="MobiDB-lite"/>
    </source>
</evidence>
<dbReference type="InterPro" id="IPR002575">
    <property type="entry name" value="Aminoglycoside_PTrfase"/>
</dbReference>
<dbReference type="EMBL" id="CP116942">
    <property type="protein sequence ID" value="WCO68475.1"/>
    <property type="molecule type" value="Genomic_DNA"/>
</dbReference>
<dbReference type="SUPFAM" id="SSF56112">
    <property type="entry name" value="Protein kinase-like (PK-like)"/>
    <property type="match status" value="1"/>
</dbReference>
<feature type="compositionally biased region" description="Basic residues" evidence="1">
    <location>
        <begin position="200"/>
        <end position="210"/>
    </location>
</feature>
<reference evidence="3" key="1">
    <citation type="submission" date="2023-01" db="EMBL/GenBank/DDBJ databases">
        <title>The diversity of Class Acidimicrobiia in South China Sea sediment environments and the proposal of Iamia marina sp. nov., a novel species of the genus Iamia.</title>
        <authorList>
            <person name="He Y."/>
            <person name="Tian X."/>
        </authorList>
    </citation>
    <scope>NUCLEOTIDE SEQUENCE</scope>
    <source>
        <strain evidence="3">DSM 19957</strain>
    </source>
</reference>
<dbReference type="InterPro" id="IPR011009">
    <property type="entry name" value="Kinase-like_dom_sf"/>
</dbReference>
<proteinExistence type="predicted"/>
<dbReference type="Pfam" id="PF01636">
    <property type="entry name" value="APH"/>
    <property type="match status" value="1"/>
</dbReference>
<name>A0AAE9Y836_9ACTN</name>
<evidence type="ECO:0000313" key="4">
    <source>
        <dbReference type="Proteomes" id="UP001216390"/>
    </source>
</evidence>
<dbReference type="AlphaFoldDB" id="A0AAE9Y836"/>
<protein>
    <submittedName>
        <fullName evidence="3">Phosphotransferase</fullName>
    </submittedName>
</protein>
<dbReference type="RefSeq" id="WP_272737992.1">
    <property type="nucleotide sequence ID" value="NZ_CP116942.1"/>
</dbReference>
<feature type="region of interest" description="Disordered" evidence="1">
    <location>
        <begin position="170"/>
        <end position="210"/>
    </location>
</feature>
<dbReference type="Gene3D" id="3.90.1200.10">
    <property type="match status" value="1"/>
</dbReference>
<dbReference type="KEGG" id="ima:PO878_07005"/>
<dbReference type="Proteomes" id="UP001216390">
    <property type="component" value="Chromosome"/>
</dbReference>
<keyword evidence="4" id="KW-1185">Reference proteome</keyword>
<accession>A0AAE9Y836</accession>
<evidence type="ECO:0000313" key="3">
    <source>
        <dbReference type="EMBL" id="WCO68475.1"/>
    </source>
</evidence>